<reference evidence="2" key="1">
    <citation type="submission" date="2017-05" db="EMBL/GenBank/DDBJ databases">
        <title>The Genome Sequence of Enterococcus sp. 9E7_DIV0242.</title>
        <authorList>
            <consortium name="The Broad Institute Genomics Platform"/>
            <consortium name="The Broad Institute Genomic Center for Infectious Diseases"/>
            <person name="Earl A."/>
            <person name="Manson A."/>
            <person name="Schwartman J."/>
            <person name="Gilmore M."/>
            <person name="Abouelleil A."/>
            <person name="Cao P."/>
            <person name="Chapman S."/>
            <person name="Cusick C."/>
            <person name="Shea T."/>
            <person name="Young S."/>
            <person name="Neafsey D."/>
            <person name="Nusbaum C."/>
            <person name="Birren B."/>
        </authorList>
    </citation>
    <scope>NUCLEOTIDE SEQUENCE [LARGE SCALE GENOMIC DNA]</scope>
    <source>
        <strain evidence="2">9E7_DIV0242</strain>
    </source>
</reference>
<dbReference type="SUPFAM" id="SSF52833">
    <property type="entry name" value="Thioredoxin-like"/>
    <property type="match status" value="1"/>
</dbReference>
<evidence type="ECO:0008006" key="5">
    <source>
        <dbReference type="Google" id="ProtNLM"/>
    </source>
</evidence>
<evidence type="ECO:0000313" key="4">
    <source>
        <dbReference type="Proteomes" id="UP000195141"/>
    </source>
</evidence>
<sequence length="176" mass="20078">MKKKLMIAAVLTGFFTVNLVTANYAYSLSNEVEAKEVELIESKGNYPEIYDTIDAITVPTFKQKLVQEESFYLYVGRPTCGDCNDFEPDLIDLINEYDLEDKLLYLNVAKLRTDEPAWEKFKETYDLIYTPTLAKFEGGKLISKVEWTPENGISADMVETWINENVENGKNEGMNG</sequence>
<reference evidence="3" key="2">
    <citation type="submission" date="2017-05" db="EMBL/GenBank/DDBJ databases">
        <authorList>
            <consortium name="The Broad Institute Genomics Platform"/>
            <consortium name="The Broad Institute Genomic Center for Infectious Diseases"/>
            <person name="Earl A."/>
            <person name="Manson A."/>
            <person name="Schwartman J."/>
            <person name="Gilmore M."/>
            <person name="Abouelleil A."/>
            <person name="Cao P."/>
            <person name="Chapman S."/>
            <person name="Cusick C."/>
            <person name="Shea T."/>
            <person name="Young S."/>
            <person name="Neafsey D."/>
            <person name="Nusbaum C."/>
            <person name="Birren B."/>
        </authorList>
    </citation>
    <scope>NUCLEOTIDE SEQUENCE</scope>
    <source>
        <strain evidence="3">9E7_DIV0242</strain>
    </source>
</reference>
<dbReference type="OrthoDB" id="9792987at2"/>
<dbReference type="Proteomes" id="UP000195141">
    <property type="component" value="Chromosome"/>
</dbReference>
<evidence type="ECO:0000313" key="2">
    <source>
        <dbReference type="EMBL" id="OTP17341.1"/>
    </source>
</evidence>
<dbReference type="InterPro" id="IPR046698">
    <property type="entry name" value="PedC-like"/>
</dbReference>
<keyword evidence="1" id="KW-0732">Signal</keyword>
<dbReference type="Gene3D" id="3.40.30.10">
    <property type="entry name" value="Glutaredoxin"/>
    <property type="match status" value="1"/>
</dbReference>
<organism evidence="2">
    <name type="scientific">Candidatus Enterococcus clewellii</name>
    <dbReference type="NCBI Taxonomy" id="1834193"/>
    <lineage>
        <taxon>Bacteria</taxon>
        <taxon>Bacillati</taxon>
        <taxon>Bacillota</taxon>
        <taxon>Bacilli</taxon>
        <taxon>Lactobacillales</taxon>
        <taxon>Enterococcaceae</taxon>
        <taxon>Enterococcus</taxon>
    </lineage>
</organism>
<dbReference type="InterPro" id="IPR036249">
    <property type="entry name" value="Thioredoxin-like_sf"/>
</dbReference>
<gene>
    <name evidence="2" type="ORF">A5888_001479</name>
    <name evidence="3" type="ORF">A5888_002718</name>
</gene>
<reference evidence="3" key="3">
    <citation type="submission" date="2024-03" db="EMBL/GenBank/DDBJ databases">
        <title>The Genome Sequence of Enterococcus sp. DIV0242b.</title>
        <authorList>
            <consortium name="The Broad Institute Genomics Platform"/>
            <consortium name="The Broad Institute Microbial Omics Core"/>
            <consortium name="The Broad Institute Genomic Center for Infectious Diseases"/>
            <person name="Earl A."/>
            <person name="Manson A."/>
            <person name="Gilmore M."/>
            <person name="Schwartman J."/>
            <person name="Shea T."/>
            <person name="Abouelleil A."/>
            <person name="Cao P."/>
            <person name="Chapman S."/>
            <person name="Cusick C."/>
            <person name="Young S."/>
            <person name="Neafsey D."/>
            <person name="Nusbaum C."/>
            <person name="Birren B."/>
        </authorList>
    </citation>
    <scope>NUCLEOTIDE SEQUENCE</scope>
    <source>
        <strain evidence="3">9E7_DIV0242</strain>
    </source>
</reference>
<evidence type="ECO:0000256" key="1">
    <source>
        <dbReference type="SAM" id="SignalP"/>
    </source>
</evidence>
<dbReference type="CDD" id="cd02947">
    <property type="entry name" value="TRX_family"/>
    <property type="match status" value="1"/>
</dbReference>
<protein>
    <recommendedName>
        <fullName evidence="5">Thioredoxin domain-containing protein</fullName>
    </recommendedName>
</protein>
<evidence type="ECO:0000313" key="3">
    <source>
        <dbReference type="EMBL" id="WYJ90950.1"/>
    </source>
</evidence>
<feature type="signal peptide" evidence="1">
    <location>
        <begin position="1"/>
        <end position="22"/>
    </location>
</feature>
<name>A0A242K848_9ENTE</name>
<dbReference type="EMBL" id="NGMM01000002">
    <property type="protein sequence ID" value="OTP17341.1"/>
    <property type="molecule type" value="Genomic_DNA"/>
</dbReference>
<dbReference type="AlphaFoldDB" id="A0A242K848"/>
<dbReference type="EMBL" id="CP147247">
    <property type="protein sequence ID" value="WYJ90950.1"/>
    <property type="molecule type" value="Genomic_DNA"/>
</dbReference>
<accession>A0A242K848</accession>
<dbReference type="Pfam" id="PF20207">
    <property type="entry name" value="DUF6568"/>
    <property type="match status" value="1"/>
</dbReference>
<dbReference type="RefSeq" id="WP_086348576.1">
    <property type="nucleotide sequence ID" value="NZ_CP147247.1"/>
</dbReference>
<keyword evidence="4" id="KW-1185">Reference proteome</keyword>
<proteinExistence type="predicted"/>
<feature type="chain" id="PRO_5039553148" description="Thioredoxin domain-containing protein" evidence="1">
    <location>
        <begin position="23"/>
        <end position="176"/>
    </location>
</feature>